<keyword evidence="2" id="KW-1185">Reference proteome</keyword>
<evidence type="ECO:0000313" key="2">
    <source>
        <dbReference type="Proteomes" id="UP000800096"/>
    </source>
</evidence>
<organism evidence="1 2">
    <name type="scientific">Ampelomyces quisqualis</name>
    <name type="common">Powdery mildew agent</name>
    <dbReference type="NCBI Taxonomy" id="50730"/>
    <lineage>
        <taxon>Eukaryota</taxon>
        <taxon>Fungi</taxon>
        <taxon>Dikarya</taxon>
        <taxon>Ascomycota</taxon>
        <taxon>Pezizomycotina</taxon>
        <taxon>Dothideomycetes</taxon>
        <taxon>Pleosporomycetidae</taxon>
        <taxon>Pleosporales</taxon>
        <taxon>Pleosporineae</taxon>
        <taxon>Phaeosphaeriaceae</taxon>
        <taxon>Ampelomyces</taxon>
    </lineage>
</organism>
<protein>
    <submittedName>
        <fullName evidence="1">Uncharacterized protein</fullName>
    </submittedName>
</protein>
<accession>A0A6A5R5Q4</accession>
<dbReference type="Proteomes" id="UP000800096">
    <property type="component" value="Unassembled WGS sequence"/>
</dbReference>
<evidence type="ECO:0000313" key="1">
    <source>
        <dbReference type="EMBL" id="KAF1921247.1"/>
    </source>
</evidence>
<proteinExistence type="predicted"/>
<dbReference type="EMBL" id="ML979132">
    <property type="protein sequence ID" value="KAF1921247.1"/>
    <property type="molecule type" value="Genomic_DNA"/>
</dbReference>
<name>A0A6A5R5Q4_AMPQU</name>
<dbReference type="AlphaFoldDB" id="A0A6A5R5Q4"/>
<dbReference type="OrthoDB" id="3797419at2759"/>
<reference evidence="1" key="1">
    <citation type="journal article" date="2020" name="Stud. Mycol.">
        <title>101 Dothideomycetes genomes: a test case for predicting lifestyles and emergence of pathogens.</title>
        <authorList>
            <person name="Haridas S."/>
            <person name="Albert R."/>
            <person name="Binder M."/>
            <person name="Bloem J."/>
            <person name="Labutti K."/>
            <person name="Salamov A."/>
            <person name="Andreopoulos B."/>
            <person name="Baker S."/>
            <person name="Barry K."/>
            <person name="Bills G."/>
            <person name="Bluhm B."/>
            <person name="Cannon C."/>
            <person name="Castanera R."/>
            <person name="Culley D."/>
            <person name="Daum C."/>
            <person name="Ezra D."/>
            <person name="Gonzalez J."/>
            <person name="Henrissat B."/>
            <person name="Kuo A."/>
            <person name="Liang C."/>
            <person name="Lipzen A."/>
            <person name="Lutzoni F."/>
            <person name="Magnuson J."/>
            <person name="Mondo S."/>
            <person name="Nolan M."/>
            <person name="Ohm R."/>
            <person name="Pangilinan J."/>
            <person name="Park H.-J."/>
            <person name="Ramirez L."/>
            <person name="Alfaro M."/>
            <person name="Sun H."/>
            <person name="Tritt A."/>
            <person name="Yoshinaga Y."/>
            <person name="Zwiers L.-H."/>
            <person name="Turgeon B."/>
            <person name="Goodwin S."/>
            <person name="Spatafora J."/>
            <person name="Crous P."/>
            <person name="Grigoriev I."/>
        </authorList>
    </citation>
    <scope>NUCLEOTIDE SEQUENCE</scope>
    <source>
        <strain evidence="1">HMLAC05119</strain>
    </source>
</reference>
<sequence>MASLDIYAPPVSSPSYPTKILTTSTTITNYTTTTSLAPYPTPDIIGAIEGLAPCSQTIVFSSLANSKCNPADLPCICTELKTSSLGALITAKCSAADAAQYARFEEDVCRGVLPPPQRSSSSVVVTVTQSSALTVATPLPVWNSTTTVTTPASGGNGSTAVVSSGSTTRVVQGTATDGYGVPTTVKTVVPVGPSVSVESPPEYTGGAATMKMGALAGAVGFLGLVFAGL</sequence>
<gene>
    <name evidence="1" type="ORF">BDU57DRAFT_544792</name>
</gene>